<evidence type="ECO:0000256" key="5">
    <source>
        <dbReference type="ARBA" id="ARBA00022553"/>
    </source>
</evidence>
<evidence type="ECO:0000256" key="13">
    <source>
        <dbReference type="SAM" id="Phobius"/>
    </source>
</evidence>
<feature type="transmembrane region" description="Helical" evidence="13">
    <location>
        <begin position="20"/>
        <end position="37"/>
    </location>
</feature>
<dbReference type="CDD" id="cd00082">
    <property type="entry name" value="HisKA"/>
    <property type="match status" value="1"/>
</dbReference>
<keyword evidence="9" id="KW-0067">ATP-binding</keyword>
<dbReference type="InterPro" id="IPR001789">
    <property type="entry name" value="Sig_transdc_resp-reg_receiver"/>
</dbReference>
<dbReference type="FunFam" id="3.30.565.10:FF:000023">
    <property type="entry name" value="PAS domain-containing sensor histidine kinase"/>
    <property type="match status" value="1"/>
</dbReference>
<dbReference type="SMART" id="SM00387">
    <property type="entry name" value="HATPase_c"/>
    <property type="match status" value="1"/>
</dbReference>
<dbReference type="Gene3D" id="3.30.450.20">
    <property type="entry name" value="PAS domain"/>
    <property type="match status" value="2"/>
</dbReference>
<feature type="modified residue" description="4-aspartylphosphate" evidence="12">
    <location>
        <position position="817"/>
    </location>
</feature>
<feature type="domain" description="PAC" evidence="17">
    <location>
        <begin position="457"/>
        <end position="512"/>
    </location>
</feature>
<dbReference type="SMART" id="SM00388">
    <property type="entry name" value="HisKA"/>
    <property type="match status" value="1"/>
</dbReference>
<evidence type="ECO:0000256" key="11">
    <source>
        <dbReference type="ARBA" id="ARBA00023136"/>
    </source>
</evidence>
<dbReference type="SUPFAM" id="SSF52172">
    <property type="entry name" value="CheY-like"/>
    <property type="match status" value="1"/>
</dbReference>
<dbReference type="Gene3D" id="2.10.70.100">
    <property type="match status" value="1"/>
</dbReference>
<dbReference type="PROSITE" id="PS50112">
    <property type="entry name" value="PAS"/>
    <property type="match status" value="1"/>
</dbReference>
<dbReference type="Gene3D" id="3.30.565.10">
    <property type="entry name" value="Histidine kinase-like ATPase, C-terminal domain"/>
    <property type="match status" value="1"/>
</dbReference>
<dbReference type="InterPro" id="IPR003594">
    <property type="entry name" value="HATPase_dom"/>
</dbReference>
<keyword evidence="10" id="KW-0902">Two-component regulatory system</keyword>
<dbReference type="InterPro" id="IPR011006">
    <property type="entry name" value="CheY-like_superfamily"/>
</dbReference>
<dbReference type="InterPro" id="IPR005467">
    <property type="entry name" value="His_kinase_dom"/>
</dbReference>
<dbReference type="SMART" id="SM00086">
    <property type="entry name" value="PAC"/>
    <property type="match status" value="2"/>
</dbReference>
<keyword evidence="7" id="KW-0547">Nucleotide-binding</keyword>
<evidence type="ECO:0000259" key="16">
    <source>
        <dbReference type="PROSITE" id="PS50112"/>
    </source>
</evidence>
<comment type="catalytic activity">
    <reaction evidence="1">
        <text>ATP + protein L-histidine = ADP + protein N-phospho-L-histidine.</text>
        <dbReference type="EC" id="2.7.13.3"/>
    </reaction>
</comment>
<dbReference type="RefSeq" id="WP_145110688.1">
    <property type="nucleotide sequence ID" value="NZ_CP036349.1"/>
</dbReference>
<dbReference type="GO" id="GO:0005886">
    <property type="term" value="C:plasma membrane"/>
    <property type="evidence" value="ECO:0007669"/>
    <property type="project" value="UniProtKB-SubCell"/>
</dbReference>
<dbReference type="EMBL" id="CP036349">
    <property type="protein sequence ID" value="QDV73536.1"/>
    <property type="molecule type" value="Genomic_DNA"/>
</dbReference>
<dbReference type="GO" id="GO:0005524">
    <property type="term" value="F:ATP binding"/>
    <property type="evidence" value="ECO:0007669"/>
    <property type="project" value="UniProtKB-KW"/>
</dbReference>
<dbReference type="KEGG" id="bmei:Spa11_17340"/>
<dbReference type="Pfam" id="PF00989">
    <property type="entry name" value="PAS"/>
    <property type="match status" value="1"/>
</dbReference>
<dbReference type="GO" id="GO:0000155">
    <property type="term" value="F:phosphorelay sensor kinase activity"/>
    <property type="evidence" value="ECO:0007669"/>
    <property type="project" value="InterPro"/>
</dbReference>
<evidence type="ECO:0000313" key="18">
    <source>
        <dbReference type="EMBL" id="QDV73536.1"/>
    </source>
</evidence>
<gene>
    <name evidence="18" type="primary">arcB_1</name>
    <name evidence="18" type="ORF">Spa11_17340</name>
</gene>
<dbReference type="InterPro" id="IPR003661">
    <property type="entry name" value="HisK_dim/P_dom"/>
</dbReference>
<accession>A0A518K6X7</accession>
<dbReference type="CDD" id="cd19410">
    <property type="entry name" value="HK9-like_sensor"/>
    <property type="match status" value="1"/>
</dbReference>
<evidence type="ECO:0000259" key="15">
    <source>
        <dbReference type="PROSITE" id="PS50110"/>
    </source>
</evidence>
<keyword evidence="13" id="KW-1133">Transmembrane helix</keyword>
<dbReference type="AlphaFoldDB" id="A0A518K6X7"/>
<evidence type="ECO:0000256" key="3">
    <source>
        <dbReference type="ARBA" id="ARBA00012438"/>
    </source>
</evidence>
<dbReference type="PROSITE" id="PS50109">
    <property type="entry name" value="HIS_KIN"/>
    <property type="match status" value="1"/>
</dbReference>
<feature type="domain" description="PAC" evidence="17">
    <location>
        <begin position="308"/>
        <end position="360"/>
    </location>
</feature>
<feature type="domain" description="Response regulatory" evidence="15">
    <location>
        <begin position="768"/>
        <end position="884"/>
    </location>
</feature>
<comment type="subcellular location">
    <subcellularLocation>
        <location evidence="2">Cell membrane</location>
    </subcellularLocation>
</comment>
<keyword evidence="13" id="KW-0812">Transmembrane</keyword>
<dbReference type="CDD" id="cd00130">
    <property type="entry name" value="PAS"/>
    <property type="match status" value="1"/>
</dbReference>
<evidence type="ECO:0000313" key="19">
    <source>
        <dbReference type="Proteomes" id="UP000316426"/>
    </source>
</evidence>
<feature type="domain" description="PAS" evidence="16">
    <location>
        <begin position="230"/>
        <end position="303"/>
    </location>
</feature>
<keyword evidence="4" id="KW-1003">Cell membrane</keyword>
<evidence type="ECO:0000256" key="6">
    <source>
        <dbReference type="ARBA" id="ARBA00022679"/>
    </source>
</evidence>
<dbReference type="EC" id="2.7.13.3" evidence="3"/>
<reference evidence="18 19" key="1">
    <citation type="submission" date="2019-02" db="EMBL/GenBank/DDBJ databases">
        <title>Deep-cultivation of Planctomycetes and their phenomic and genomic characterization uncovers novel biology.</title>
        <authorList>
            <person name="Wiegand S."/>
            <person name="Jogler M."/>
            <person name="Boedeker C."/>
            <person name="Pinto D."/>
            <person name="Vollmers J."/>
            <person name="Rivas-Marin E."/>
            <person name="Kohn T."/>
            <person name="Peeters S.H."/>
            <person name="Heuer A."/>
            <person name="Rast P."/>
            <person name="Oberbeckmann S."/>
            <person name="Bunk B."/>
            <person name="Jeske O."/>
            <person name="Meyerdierks A."/>
            <person name="Storesund J.E."/>
            <person name="Kallscheuer N."/>
            <person name="Luecker S."/>
            <person name="Lage O.M."/>
            <person name="Pohl T."/>
            <person name="Merkel B.J."/>
            <person name="Hornburger P."/>
            <person name="Mueller R.-W."/>
            <person name="Bruemmer F."/>
            <person name="Labrenz M."/>
            <person name="Spormann A.M."/>
            <person name="Op den Camp H."/>
            <person name="Overmann J."/>
            <person name="Amann R."/>
            <person name="Jetten M.S.M."/>
            <person name="Mascher T."/>
            <person name="Medema M.H."/>
            <person name="Devos D.P."/>
            <person name="Kaster A.-K."/>
            <person name="Ovreas L."/>
            <person name="Rohde M."/>
            <person name="Galperin M.Y."/>
            <person name="Jogler C."/>
        </authorList>
    </citation>
    <scope>NUCLEOTIDE SEQUENCE [LARGE SCALE GENOMIC DNA]</scope>
    <source>
        <strain evidence="18 19">Spa11</strain>
    </source>
</reference>
<dbReference type="InterPro" id="IPR013655">
    <property type="entry name" value="PAS_fold_3"/>
</dbReference>
<dbReference type="InterPro" id="IPR013767">
    <property type="entry name" value="PAS_fold"/>
</dbReference>
<keyword evidence="8" id="KW-0418">Kinase</keyword>
<keyword evidence="11 13" id="KW-0472">Membrane</keyword>
<evidence type="ECO:0000259" key="17">
    <source>
        <dbReference type="PROSITE" id="PS50113"/>
    </source>
</evidence>
<keyword evidence="19" id="KW-1185">Reference proteome</keyword>
<dbReference type="NCBIfam" id="TIGR00229">
    <property type="entry name" value="sensory_box"/>
    <property type="match status" value="2"/>
</dbReference>
<dbReference type="Proteomes" id="UP000316426">
    <property type="component" value="Chromosome"/>
</dbReference>
<dbReference type="SMART" id="SM00448">
    <property type="entry name" value="REC"/>
    <property type="match status" value="1"/>
</dbReference>
<dbReference type="PANTHER" id="PTHR43047">
    <property type="entry name" value="TWO-COMPONENT HISTIDINE PROTEIN KINASE"/>
    <property type="match status" value="1"/>
</dbReference>
<dbReference type="CDD" id="cd17580">
    <property type="entry name" value="REC_2_DhkD-like"/>
    <property type="match status" value="1"/>
</dbReference>
<protein>
    <recommendedName>
        <fullName evidence="3">histidine kinase</fullName>
        <ecNumber evidence="3">2.7.13.3</ecNumber>
    </recommendedName>
</protein>
<feature type="transmembrane region" description="Helical" evidence="13">
    <location>
        <begin position="192"/>
        <end position="213"/>
    </location>
</feature>
<dbReference type="InterPro" id="IPR007891">
    <property type="entry name" value="CHASE3"/>
</dbReference>
<dbReference type="Pfam" id="PF00512">
    <property type="entry name" value="HisKA"/>
    <property type="match status" value="1"/>
</dbReference>
<dbReference type="InterPro" id="IPR004358">
    <property type="entry name" value="Sig_transdc_His_kin-like_C"/>
</dbReference>
<dbReference type="Pfam" id="PF00072">
    <property type="entry name" value="Response_reg"/>
    <property type="match status" value="1"/>
</dbReference>
<keyword evidence="5 12" id="KW-0597">Phosphoprotein</keyword>
<evidence type="ECO:0000259" key="14">
    <source>
        <dbReference type="PROSITE" id="PS50109"/>
    </source>
</evidence>
<dbReference type="Pfam" id="PF05227">
    <property type="entry name" value="CHASE3"/>
    <property type="match status" value="1"/>
</dbReference>
<sequence length="898" mass="99192">MAAKSSIDQELRPRRFVEPVLVALTITALIVNGVMEVKNFQLMQQTRLGIRASKRVLIKLEEMLSALTEAESSHRGYLFTEDELYLVPYQTTVPRFDQIFSDLEADVIDDTRHDELLLVLRDLVDTKLSEMEQVVRVIKEDGREAAVAEVQTNVGLRTMDKIRRTVAEFRKSETRQIDKAEDIANRSYANGLATSVISTATALLLVGGVIYLLQHSRRRSLRAALAIQAARDDLRVTLSSIGDGVIATDERGRVTFLNAVAEGLTGWTTPEARGLPLEDVFVIINETSRQTVENPATRALREGVIVGLANHTLLINRDGTETPIDDSAAPIRGDDESIRGVVLVFRDVADRRDTERMLEEAAQQRSLDVRNLEAALGNLRAAEERYRLAMDAAELGAWNINPATNELVADERFWRLFTGSEKALDYEAAFAAIHPDDREGIRRAVAAATRADEPAPYAQEYRVVHPDGAVRWLSAKGAAHFKEQDGERQIVSFDGTIADITDRKLNEQTLSRMTADLIEADRRKNEFLATLAHELRNPLAPIKNAVQLLGMSPLDPEVESLRLTMARQVEQLVHLIDDLMDVSRISRGKIALRKEHVDLKSAIDAAVEAASTLIEENGQRLRVEYLADSLVVYADHARLTQVLSNLLNNAAKYSGAGCQIELLVRASEDNAVIEVRDNGVGIEPGKLESIFQMFSQLEQSLERGTAGLGIGLTLVKSFVEMHGGTVSAQSEGRGRGSVFTVTLPLSNQPQAATHDAANKQAGFGRSFKVLIVEDQAPLRIVLSKLLEKMGHRVEGAEGGEEALRRFSESRPEVVFSDISMPGMSGYELVRRLRSRHDADGVYIVAMTGYGQATDRETALEAGFDEHMVKPADISQLERLFAWLAKADGDGIEESPAED</sequence>
<dbReference type="SUPFAM" id="SSF55785">
    <property type="entry name" value="PYP-like sensor domain (PAS domain)"/>
    <property type="match status" value="2"/>
</dbReference>
<evidence type="ECO:0000256" key="2">
    <source>
        <dbReference type="ARBA" id="ARBA00004236"/>
    </source>
</evidence>
<evidence type="ECO:0000256" key="9">
    <source>
        <dbReference type="ARBA" id="ARBA00022840"/>
    </source>
</evidence>
<dbReference type="GO" id="GO:0006355">
    <property type="term" value="P:regulation of DNA-templated transcription"/>
    <property type="evidence" value="ECO:0007669"/>
    <property type="project" value="InterPro"/>
</dbReference>
<dbReference type="InterPro" id="IPR000014">
    <property type="entry name" value="PAS"/>
</dbReference>
<dbReference type="Pfam" id="PF02518">
    <property type="entry name" value="HATPase_c"/>
    <property type="match status" value="1"/>
</dbReference>
<dbReference type="PROSITE" id="PS50110">
    <property type="entry name" value="RESPONSE_REGULATORY"/>
    <property type="match status" value="1"/>
</dbReference>
<dbReference type="PANTHER" id="PTHR43047:SF72">
    <property type="entry name" value="OSMOSENSING HISTIDINE PROTEIN KINASE SLN1"/>
    <property type="match status" value="1"/>
</dbReference>
<name>A0A518K6X7_9BACT</name>
<feature type="domain" description="Histidine kinase" evidence="14">
    <location>
        <begin position="530"/>
        <end position="747"/>
    </location>
</feature>
<dbReference type="PROSITE" id="PS50113">
    <property type="entry name" value="PAC"/>
    <property type="match status" value="2"/>
</dbReference>
<dbReference type="GO" id="GO:0009927">
    <property type="term" value="F:histidine phosphotransfer kinase activity"/>
    <property type="evidence" value="ECO:0007669"/>
    <property type="project" value="TreeGrafter"/>
</dbReference>
<evidence type="ECO:0000256" key="10">
    <source>
        <dbReference type="ARBA" id="ARBA00023012"/>
    </source>
</evidence>
<dbReference type="SUPFAM" id="SSF47384">
    <property type="entry name" value="Homodimeric domain of signal transducing histidine kinase"/>
    <property type="match status" value="1"/>
</dbReference>
<evidence type="ECO:0000256" key="12">
    <source>
        <dbReference type="PROSITE-ProRule" id="PRU00169"/>
    </source>
</evidence>
<dbReference type="InterPro" id="IPR035965">
    <property type="entry name" value="PAS-like_dom_sf"/>
</dbReference>
<evidence type="ECO:0000256" key="8">
    <source>
        <dbReference type="ARBA" id="ARBA00022777"/>
    </source>
</evidence>
<evidence type="ECO:0000256" key="7">
    <source>
        <dbReference type="ARBA" id="ARBA00022741"/>
    </source>
</evidence>
<dbReference type="InterPro" id="IPR036097">
    <property type="entry name" value="HisK_dim/P_sf"/>
</dbReference>
<dbReference type="InterPro" id="IPR036890">
    <property type="entry name" value="HATPase_C_sf"/>
</dbReference>
<dbReference type="Pfam" id="PF08447">
    <property type="entry name" value="PAS_3"/>
    <property type="match status" value="1"/>
</dbReference>
<dbReference type="InterPro" id="IPR000700">
    <property type="entry name" value="PAS-assoc_C"/>
</dbReference>
<organism evidence="18 19">
    <name type="scientific">Botrimarina mediterranea</name>
    <dbReference type="NCBI Taxonomy" id="2528022"/>
    <lineage>
        <taxon>Bacteria</taxon>
        <taxon>Pseudomonadati</taxon>
        <taxon>Planctomycetota</taxon>
        <taxon>Planctomycetia</taxon>
        <taxon>Pirellulales</taxon>
        <taxon>Lacipirellulaceae</taxon>
        <taxon>Botrimarina</taxon>
    </lineage>
</organism>
<dbReference type="SUPFAM" id="SSF55874">
    <property type="entry name" value="ATPase domain of HSP90 chaperone/DNA topoisomerase II/histidine kinase"/>
    <property type="match status" value="1"/>
</dbReference>
<dbReference type="Gene3D" id="3.40.50.2300">
    <property type="match status" value="1"/>
</dbReference>
<dbReference type="PRINTS" id="PR00344">
    <property type="entry name" value="BCTRLSENSOR"/>
</dbReference>
<dbReference type="CDD" id="cd00075">
    <property type="entry name" value="HATPase"/>
    <property type="match status" value="1"/>
</dbReference>
<dbReference type="Gene3D" id="1.10.287.130">
    <property type="match status" value="1"/>
</dbReference>
<evidence type="ECO:0000256" key="1">
    <source>
        <dbReference type="ARBA" id="ARBA00000085"/>
    </source>
</evidence>
<dbReference type="SMART" id="SM00091">
    <property type="entry name" value="PAS"/>
    <property type="match status" value="2"/>
</dbReference>
<evidence type="ECO:0000256" key="4">
    <source>
        <dbReference type="ARBA" id="ARBA00022475"/>
    </source>
</evidence>
<keyword evidence="6 18" id="KW-0808">Transferase</keyword>
<proteinExistence type="predicted"/>
<dbReference type="InterPro" id="IPR001610">
    <property type="entry name" value="PAC"/>
</dbReference>